<protein>
    <recommendedName>
        <fullName evidence="6">HlyD family efflux transporter periplasmic adaptor subunit</fullName>
    </recommendedName>
</protein>
<dbReference type="SUPFAM" id="SSF111369">
    <property type="entry name" value="HlyD-like secretion proteins"/>
    <property type="match status" value="1"/>
</dbReference>
<keyword evidence="3" id="KW-0472">Membrane</keyword>
<comment type="subcellular location">
    <subcellularLocation>
        <location evidence="1">Cell envelope</location>
    </subcellularLocation>
</comment>
<dbReference type="EMBL" id="JACIDW010000001">
    <property type="protein sequence ID" value="MBB3962835.1"/>
    <property type="molecule type" value="Genomic_DNA"/>
</dbReference>
<accession>A0A7W6CKR1</accession>
<evidence type="ECO:0000256" key="2">
    <source>
        <dbReference type="ARBA" id="ARBA00023054"/>
    </source>
</evidence>
<proteinExistence type="predicted"/>
<keyword evidence="2" id="KW-0175">Coiled coil</keyword>
<dbReference type="RefSeq" id="WP_183898541.1">
    <property type="nucleotide sequence ID" value="NZ_JACIDW010000001.1"/>
</dbReference>
<sequence>MQGVEKPVGDPIKLQPPAAAAAQHAYELLLRIEAEARRVESVGELRFLIANETMKLAKARQIFVLSVPKGAFKVETVSSIGAVDRNAPRIRFIEGLVRQLAREAGLAKIKAFTLPAYCPPGEIEQDSYPFRFMAWVPFRLRDDHIFAGMLLARETPWPEADLLVAERLAETYSHAWRALSGPRRLKRKLPIKPLLGIVTLLALAAMFIPVHMTVLAPSEVVPVSPEIVAAPLDGAIEEILVNPNASVVKGQPLFRLADTALRNELRVAEQDVKVAQARLMQISQRAIADPEARRDLAVTRSELSVASAKRDYAADMLARTDVKAETDGVVIFTDKRDWIGRPVSIGERVMEVADPKRVQLRIDVPVADAIAVENGAAVSAFLDSDPLRPVAAKTLSSSFDPQMIEGNILAYRIYAGFDAAPERGLRLGIRGTSQIFGEKVPLAYYLFRRPIAAIRQRLGL</sequence>
<gene>
    <name evidence="4" type="ORF">GGQ67_000453</name>
</gene>
<keyword evidence="3" id="KW-0812">Transmembrane</keyword>
<dbReference type="PANTHER" id="PTHR32347">
    <property type="entry name" value="EFFLUX SYSTEM COMPONENT YKNX-RELATED"/>
    <property type="match status" value="1"/>
</dbReference>
<feature type="transmembrane region" description="Helical" evidence="3">
    <location>
        <begin position="193"/>
        <end position="212"/>
    </location>
</feature>
<keyword evidence="3" id="KW-1133">Transmembrane helix</keyword>
<evidence type="ECO:0000256" key="3">
    <source>
        <dbReference type="SAM" id="Phobius"/>
    </source>
</evidence>
<evidence type="ECO:0000313" key="5">
    <source>
        <dbReference type="Proteomes" id="UP000582090"/>
    </source>
</evidence>
<dbReference type="PANTHER" id="PTHR32347:SF23">
    <property type="entry name" value="BLL5650 PROTEIN"/>
    <property type="match status" value="1"/>
</dbReference>
<comment type="caution">
    <text evidence="4">The sequence shown here is derived from an EMBL/GenBank/DDBJ whole genome shotgun (WGS) entry which is preliminary data.</text>
</comment>
<dbReference type="Proteomes" id="UP000582090">
    <property type="component" value="Unassembled WGS sequence"/>
</dbReference>
<evidence type="ECO:0000256" key="1">
    <source>
        <dbReference type="ARBA" id="ARBA00004196"/>
    </source>
</evidence>
<dbReference type="AlphaFoldDB" id="A0A7W6CKR1"/>
<evidence type="ECO:0008006" key="6">
    <source>
        <dbReference type="Google" id="ProtNLM"/>
    </source>
</evidence>
<reference evidence="4 5" key="1">
    <citation type="submission" date="2020-08" db="EMBL/GenBank/DDBJ databases">
        <title>Genomic Encyclopedia of Type Strains, Phase IV (KMG-IV): sequencing the most valuable type-strain genomes for metagenomic binning, comparative biology and taxonomic classification.</title>
        <authorList>
            <person name="Goeker M."/>
        </authorList>
    </citation>
    <scope>NUCLEOTIDE SEQUENCE [LARGE SCALE GENOMIC DNA]</scope>
    <source>
        <strain evidence="4 5">DSM 26575</strain>
    </source>
</reference>
<dbReference type="InterPro" id="IPR050465">
    <property type="entry name" value="UPF0194_transport"/>
</dbReference>
<name>A0A7W6CKR1_9HYPH</name>
<keyword evidence="5" id="KW-1185">Reference proteome</keyword>
<organism evidence="4 5">
    <name type="scientific">Rhizobium metallidurans</name>
    <dbReference type="NCBI Taxonomy" id="1265931"/>
    <lineage>
        <taxon>Bacteria</taxon>
        <taxon>Pseudomonadati</taxon>
        <taxon>Pseudomonadota</taxon>
        <taxon>Alphaproteobacteria</taxon>
        <taxon>Hyphomicrobiales</taxon>
        <taxon>Rhizobiaceae</taxon>
        <taxon>Rhizobium/Agrobacterium group</taxon>
        <taxon>Rhizobium</taxon>
    </lineage>
</organism>
<dbReference type="GO" id="GO:0030313">
    <property type="term" value="C:cell envelope"/>
    <property type="evidence" value="ECO:0007669"/>
    <property type="project" value="UniProtKB-SubCell"/>
</dbReference>
<dbReference type="Gene3D" id="2.40.50.100">
    <property type="match status" value="1"/>
</dbReference>
<evidence type="ECO:0000313" key="4">
    <source>
        <dbReference type="EMBL" id="MBB3962835.1"/>
    </source>
</evidence>